<dbReference type="Gene3D" id="3.20.20.70">
    <property type="entry name" value="Aldolase class I"/>
    <property type="match status" value="1"/>
</dbReference>
<protein>
    <submittedName>
        <fullName evidence="2">NADH:flavin oxidoreductase</fullName>
    </submittedName>
</protein>
<dbReference type="PANTHER" id="PTHR22893">
    <property type="entry name" value="NADH OXIDOREDUCTASE-RELATED"/>
    <property type="match status" value="1"/>
</dbReference>
<feature type="domain" description="NADH:flavin oxidoreductase/NADH oxidase N-terminal" evidence="1">
    <location>
        <begin position="12"/>
        <end position="304"/>
    </location>
</feature>
<dbReference type="OrthoDB" id="8523426at2"/>
<dbReference type="GO" id="GO:0010181">
    <property type="term" value="F:FMN binding"/>
    <property type="evidence" value="ECO:0007669"/>
    <property type="project" value="InterPro"/>
</dbReference>
<dbReference type="Pfam" id="PF00724">
    <property type="entry name" value="Oxidored_FMN"/>
    <property type="match status" value="1"/>
</dbReference>
<evidence type="ECO:0000313" key="2">
    <source>
        <dbReference type="EMBL" id="EIJ41386.1"/>
    </source>
</evidence>
<proteinExistence type="predicted"/>
<dbReference type="Proteomes" id="UP000005744">
    <property type="component" value="Unassembled WGS sequence"/>
</dbReference>
<dbReference type="HOGENOM" id="CLU_012153_0_1_6"/>
<organism evidence="2 3">
    <name type="scientific">Beggiatoa alba B18LD</name>
    <dbReference type="NCBI Taxonomy" id="395493"/>
    <lineage>
        <taxon>Bacteria</taxon>
        <taxon>Pseudomonadati</taxon>
        <taxon>Pseudomonadota</taxon>
        <taxon>Gammaproteobacteria</taxon>
        <taxon>Thiotrichales</taxon>
        <taxon>Thiotrichaceae</taxon>
        <taxon>Beggiatoa</taxon>
    </lineage>
</organism>
<evidence type="ECO:0000313" key="3">
    <source>
        <dbReference type="Proteomes" id="UP000005744"/>
    </source>
</evidence>
<dbReference type="SUPFAM" id="SSF51395">
    <property type="entry name" value="FMN-linked oxidoreductases"/>
    <property type="match status" value="1"/>
</dbReference>
<dbReference type="STRING" id="395493.BegalDRAFT_0467"/>
<dbReference type="FunFam" id="3.20.20.70:FF:000262">
    <property type="entry name" value="NADH:flavin oxidoreductase"/>
    <property type="match status" value="1"/>
</dbReference>
<dbReference type="EMBL" id="JH600070">
    <property type="protein sequence ID" value="EIJ41386.1"/>
    <property type="molecule type" value="Genomic_DNA"/>
</dbReference>
<dbReference type="eggNOG" id="COG1902">
    <property type="taxonomic scope" value="Bacteria"/>
</dbReference>
<dbReference type="AlphaFoldDB" id="I3CCP3"/>
<dbReference type="InterPro" id="IPR001155">
    <property type="entry name" value="OxRdtase_FMN_N"/>
</dbReference>
<dbReference type="GO" id="GO:0016491">
    <property type="term" value="F:oxidoreductase activity"/>
    <property type="evidence" value="ECO:0007669"/>
    <property type="project" value="InterPro"/>
</dbReference>
<keyword evidence="3" id="KW-1185">Reference proteome</keyword>
<name>I3CCP3_9GAMM</name>
<gene>
    <name evidence="2" type="ORF">BegalDRAFT_0467</name>
</gene>
<evidence type="ECO:0000259" key="1">
    <source>
        <dbReference type="Pfam" id="PF00724"/>
    </source>
</evidence>
<accession>I3CCP3</accession>
<dbReference type="GO" id="GO:0005829">
    <property type="term" value="C:cytosol"/>
    <property type="evidence" value="ECO:0007669"/>
    <property type="project" value="TreeGrafter"/>
</dbReference>
<reference evidence="2 3" key="1">
    <citation type="submission" date="2011-11" db="EMBL/GenBank/DDBJ databases">
        <title>Improved High-Quality Draft sequence of Beggiatoa alba B18lD.</title>
        <authorList>
            <consortium name="US DOE Joint Genome Institute"/>
            <person name="Lucas S."/>
            <person name="Han J."/>
            <person name="Lapidus A."/>
            <person name="Cheng J.-F."/>
            <person name="Goodwin L."/>
            <person name="Pitluck S."/>
            <person name="Peters L."/>
            <person name="Mikhailova N."/>
            <person name="Held B."/>
            <person name="Detter J.C."/>
            <person name="Han C."/>
            <person name="Tapia R."/>
            <person name="Land M."/>
            <person name="Hauser L."/>
            <person name="Kyrpides N."/>
            <person name="Ivanova N."/>
            <person name="Pagani I."/>
            <person name="Samuel K."/>
            <person name="Teske A."/>
            <person name="Mueller J."/>
            <person name="Woyke T."/>
        </authorList>
    </citation>
    <scope>NUCLEOTIDE SEQUENCE [LARGE SCALE GENOMIC DNA]</scope>
    <source>
        <strain evidence="2 3">B18LD</strain>
    </source>
</reference>
<dbReference type="RefSeq" id="WP_002683270.1">
    <property type="nucleotide sequence ID" value="NZ_JH600070.1"/>
</dbReference>
<dbReference type="InterPro" id="IPR013785">
    <property type="entry name" value="Aldolase_TIM"/>
</dbReference>
<sequence length="376" mass="42088">MQALTERLNATLFQPFAFGRQQLPNRVVMAPMTRNHSPNGIPTTDVANYYRRRAEGGVGLIITEGTYINHPSANGYPNVPAFYGEQALAGWKKVVDAVHQAGGKIIPQLWHVGIIRRAGLEPDPTIGGVGPMDIEEDGKLVVRAMTKTDIQAVVEAFAQAARDAERIGFDGVEIHGAHEYLLDNFLWEGTNQRQDEYGGSIENRVRFPVEIVKAVRAAVNPDFPIVFRFSQWKQRDYKARLANTPDELKRILQPLANAGVDVFHASTRRFWEAEFTDSPDNLATWTQRLTNKSVITVGSIGLDRAFSLEQFQGKDYPSLQFEQLSTLAERLEQHKFDLVAVGRALLSEPEWANKVRSGHYESIKNFSSEALTTLIV</sequence>
<dbReference type="CDD" id="cd04747">
    <property type="entry name" value="OYE_like_5_FMN"/>
    <property type="match status" value="1"/>
</dbReference>
<dbReference type="InterPro" id="IPR045247">
    <property type="entry name" value="Oye-like"/>
</dbReference>
<dbReference type="PANTHER" id="PTHR22893:SF55">
    <property type="entry name" value="OXIDOREDUCTASE-RELATED"/>
    <property type="match status" value="1"/>
</dbReference>